<evidence type="ECO:0000313" key="4">
    <source>
        <dbReference type="Proteomes" id="UP000289269"/>
    </source>
</evidence>
<dbReference type="AlphaFoldDB" id="A0A4Q0AIR9"/>
<protein>
    <recommendedName>
        <fullName evidence="2">GlxA-like beta barrel domain-containing protein</fullName>
    </recommendedName>
</protein>
<name>A0A4Q0AIR9_9BACT</name>
<feature type="domain" description="GlxA-like beta barrel" evidence="2">
    <location>
        <begin position="265"/>
        <end position="333"/>
    </location>
</feature>
<dbReference type="Pfam" id="PF21110">
    <property type="entry name" value="GlxA"/>
    <property type="match status" value="1"/>
</dbReference>
<evidence type="ECO:0000313" key="3">
    <source>
        <dbReference type="EMBL" id="RWZ78958.1"/>
    </source>
</evidence>
<dbReference type="EMBL" id="SCKW01000026">
    <property type="protein sequence ID" value="RWZ78958.1"/>
    <property type="molecule type" value="Genomic_DNA"/>
</dbReference>
<evidence type="ECO:0000256" key="1">
    <source>
        <dbReference type="SAM" id="Phobius"/>
    </source>
</evidence>
<comment type="caution">
    <text evidence="3">The sequence shown here is derived from an EMBL/GenBank/DDBJ whole genome shotgun (WGS) entry which is preliminary data.</text>
</comment>
<organism evidence="3 4">
    <name type="scientific">Candidatus Chaera renei</name>
    <dbReference type="NCBI Taxonomy" id="2506947"/>
    <lineage>
        <taxon>Bacteria</taxon>
        <taxon>Candidatus Saccharimonadota</taxon>
        <taxon>Candidatus Saccharimonadia</taxon>
        <taxon>Candidatus Saccharimonadales</taxon>
        <taxon>Candidatus Saccharimonadaceae</taxon>
        <taxon>Candidatus Chaera</taxon>
    </lineage>
</organism>
<keyword evidence="1" id="KW-0812">Transmembrane</keyword>
<feature type="transmembrane region" description="Helical" evidence="1">
    <location>
        <begin position="183"/>
        <end position="204"/>
    </location>
</feature>
<keyword evidence="4" id="KW-1185">Reference proteome</keyword>
<reference evidence="3" key="1">
    <citation type="submission" date="2019-01" db="EMBL/GenBank/DDBJ databases">
        <title>Genomic signatures and co-occurrence patterns of the ultra-small Saccharimodia (Patescibacteria phylum) suggest a symbiotic lifestyle.</title>
        <authorList>
            <person name="Lemos L."/>
            <person name="Medeiros J."/>
            <person name="Andreote F."/>
            <person name="Fernandes G."/>
            <person name="Varani A."/>
            <person name="Oliveira G."/>
            <person name="Pylro V."/>
        </authorList>
    </citation>
    <scope>NUCLEOTIDE SEQUENCE [LARGE SCALE GENOMIC DNA]</scope>
    <source>
        <strain evidence="3">AMD01</strain>
    </source>
</reference>
<evidence type="ECO:0000259" key="2">
    <source>
        <dbReference type="Pfam" id="PF21110"/>
    </source>
</evidence>
<gene>
    <name evidence="3" type="ORF">EOT04_02590</name>
</gene>
<keyword evidence="1" id="KW-1133">Transmembrane helix</keyword>
<accession>A0A4Q0AIR9</accession>
<keyword evidence="1" id="KW-0472">Membrane</keyword>
<sequence length="555" mass="58488">MKKDVIYIDVEDDITSIIAKVKQAGSKIVALVPPRRSGVLQSAVNLKLLRRAAVAADKHVVLITSDRPLSALAAGVRIPVARNLQSRPQLAPVDAPLEAASDTIDGRQLPVGELAGLPRVDTDADEAPGTDSAVEQPDAAPVVAAGSSDAGYSATTSLTAVEPPAPAGKGLRIPNFESFRKRLFWFGGLGVLLLAFLVWAIFIAPRATVVIAARADAINIDKIITMNPTALTDVNKLQIKPEVKQIKKTLSTEFAATGSKDVGNKASGAMTLSNSYDSSPITVKAGTIFTAQNGLQFTNGSDVQVPGAKVSGGGIVPGTATITVTAVNIGPQYNLPPQKYSSSNANVSAAGDQMSGGSKDTVTVVSADDVNKARQQLGSVDVAAVRTELVKQFSGDVIIVQESFKADTGQPSITPAVGEQATRARLTQETTYTLIALSRTDVRALLGDMLNKQIDPSQGRRIYSLGDNSIYFSDFQSLPGGAFSARLITTGYIGPNIDPKALAAQLAGKRYGEVQQIVGGIKGVDNVDVRYWPFWVNQVSKPDRINIKFTVKNAT</sequence>
<proteinExistence type="predicted"/>
<dbReference type="Proteomes" id="UP000289269">
    <property type="component" value="Unassembled WGS sequence"/>
</dbReference>
<dbReference type="InterPro" id="IPR049305">
    <property type="entry name" value="GlxA-like_b-barrel"/>
</dbReference>